<feature type="chain" id="PRO_5008572369" evidence="3">
    <location>
        <begin position="25"/>
        <end position="248"/>
    </location>
</feature>
<evidence type="ECO:0000256" key="1">
    <source>
        <dbReference type="ARBA" id="ARBA00038420"/>
    </source>
</evidence>
<dbReference type="GO" id="GO:0032153">
    <property type="term" value="C:cell division site"/>
    <property type="evidence" value="ECO:0007669"/>
    <property type="project" value="TreeGrafter"/>
</dbReference>
<dbReference type="InterPro" id="IPR018392">
    <property type="entry name" value="LysM"/>
</dbReference>
<dbReference type="PANTHER" id="PTHR21666">
    <property type="entry name" value="PEPTIDASE-RELATED"/>
    <property type="match status" value="1"/>
</dbReference>
<gene>
    <name evidence="5" type="ORF">SCL_1491</name>
</gene>
<dbReference type="PROSITE" id="PS51257">
    <property type="entry name" value="PROKAR_LIPOPROTEIN"/>
    <property type="match status" value="1"/>
</dbReference>
<organism evidence="5 6">
    <name type="scientific">Sulfuricaulis limicola</name>
    <dbReference type="NCBI Taxonomy" id="1620215"/>
    <lineage>
        <taxon>Bacteria</taxon>
        <taxon>Pseudomonadati</taxon>
        <taxon>Pseudomonadota</taxon>
        <taxon>Gammaproteobacteria</taxon>
        <taxon>Acidiferrobacterales</taxon>
        <taxon>Acidiferrobacteraceae</taxon>
        <taxon>Sulfuricaulis</taxon>
    </lineage>
</organism>
<dbReference type="CDD" id="cd12797">
    <property type="entry name" value="M23_peptidase"/>
    <property type="match status" value="1"/>
</dbReference>
<dbReference type="Gene3D" id="2.70.70.10">
    <property type="entry name" value="Glucose Permease (Domain IIA)"/>
    <property type="match status" value="1"/>
</dbReference>
<dbReference type="AlphaFoldDB" id="A0A1B4XG88"/>
<sequence length="248" mass="27034">MKTCLKLCASVLPALLMVACGSFPLSPVSEQGRSLRQPAGAYRVVQPGDTLYSIAWESGRDYQDVARWNRIPPPYVIKPGQRLQLFPPSGTEPAPRPAPPPPPRVDVQKKPPPAKPAPRVPAVAARRLSWTWPAQGELLERFSANGPNKGVDIAGKTGQPILAAEAGQVVYQGGGLRGYGQLIIIKHDEDFLSAYAHCDKIYVREGNVIKRGQKIADMGSSGTDRAKLHFEVRYRGAPVDPLDYLPKK</sequence>
<dbReference type="SMART" id="SM00257">
    <property type="entry name" value="LysM"/>
    <property type="match status" value="1"/>
</dbReference>
<feature type="domain" description="LysM" evidence="4">
    <location>
        <begin position="41"/>
        <end position="85"/>
    </location>
</feature>
<reference evidence="5 6" key="1">
    <citation type="submission" date="2015-05" db="EMBL/GenBank/DDBJ databases">
        <title>Complete genome sequence of a sulfur-oxidizing gammaproteobacterium strain HA5.</title>
        <authorList>
            <person name="Miura A."/>
            <person name="Kojima H."/>
            <person name="Fukui M."/>
        </authorList>
    </citation>
    <scope>NUCLEOTIDE SEQUENCE [LARGE SCALE GENOMIC DNA]</scope>
    <source>
        <strain evidence="5 6">HA5</strain>
    </source>
</reference>
<dbReference type="Pfam" id="PF01551">
    <property type="entry name" value="Peptidase_M23"/>
    <property type="match status" value="1"/>
</dbReference>
<feature type="region of interest" description="Disordered" evidence="2">
    <location>
        <begin position="79"/>
        <end position="120"/>
    </location>
</feature>
<evidence type="ECO:0000259" key="4">
    <source>
        <dbReference type="PROSITE" id="PS51782"/>
    </source>
</evidence>
<dbReference type="Gene3D" id="3.10.350.10">
    <property type="entry name" value="LysM domain"/>
    <property type="match status" value="1"/>
</dbReference>
<dbReference type="KEGG" id="slim:SCL_1491"/>
<dbReference type="GO" id="GO:0009279">
    <property type="term" value="C:cell outer membrane"/>
    <property type="evidence" value="ECO:0007669"/>
    <property type="project" value="TreeGrafter"/>
</dbReference>
<protein>
    <submittedName>
        <fullName evidence="5">Peptidase M23</fullName>
    </submittedName>
</protein>
<dbReference type="PANTHER" id="PTHR21666:SF263">
    <property type="entry name" value="MUREIN HYDROLASE ACTIVATOR NLPD"/>
    <property type="match status" value="1"/>
</dbReference>
<proteinExistence type="inferred from homology"/>
<dbReference type="InParanoid" id="A0A1B4XG88"/>
<dbReference type="InterPro" id="IPR036779">
    <property type="entry name" value="LysM_dom_sf"/>
</dbReference>
<keyword evidence="3" id="KW-0732">Signal</keyword>
<accession>A0A1B4XG88</accession>
<evidence type="ECO:0000313" key="6">
    <source>
        <dbReference type="Proteomes" id="UP000243180"/>
    </source>
</evidence>
<dbReference type="PROSITE" id="PS51782">
    <property type="entry name" value="LYSM"/>
    <property type="match status" value="1"/>
</dbReference>
<comment type="similarity">
    <text evidence="1">Belongs to the E.coli NlpD/Haemophilus LppB family.</text>
</comment>
<dbReference type="Proteomes" id="UP000243180">
    <property type="component" value="Chromosome"/>
</dbReference>
<dbReference type="SUPFAM" id="SSF51261">
    <property type="entry name" value="Duplicated hybrid motif"/>
    <property type="match status" value="1"/>
</dbReference>
<name>A0A1B4XG88_9GAMM</name>
<dbReference type="InterPro" id="IPR011055">
    <property type="entry name" value="Dup_hybrid_motif"/>
</dbReference>
<feature type="signal peptide" evidence="3">
    <location>
        <begin position="1"/>
        <end position="24"/>
    </location>
</feature>
<evidence type="ECO:0000256" key="2">
    <source>
        <dbReference type="SAM" id="MobiDB-lite"/>
    </source>
</evidence>
<dbReference type="InterPro" id="IPR050570">
    <property type="entry name" value="Cell_wall_metabolism_enzyme"/>
</dbReference>
<dbReference type="GO" id="GO:0004222">
    <property type="term" value="F:metalloendopeptidase activity"/>
    <property type="evidence" value="ECO:0007669"/>
    <property type="project" value="TreeGrafter"/>
</dbReference>
<keyword evidence="6" id="KW-1185">Reference proteome</keyword>
<dbReference type="InterPro" id="IPR016047">
    <property type="entry name" value="M23ase_b-sheet_dom"/>
</dbReference>
<dbReference type="RefSeq" id="WP_197702556.1">
    <property type="nucleotide sequence ID" value="NZ_AP014879.1"/>
</dbReference>
<dbReference type="EMBL" id="AP014879">
    <property type="protein sequence ID" value="BAV33799.1"/>
    <property type="molecule type" value="Genomic_DNA"/>
</dbReference>
<dbReference type="CDD" id="cd00118">
    <property type="entry name" value="LysM"/>
    <property type="match status" value="1"/>
</dbReference>
<dbReference type="FunCoup" id="A0A1B4XG88">
    <property type="interactions" value="134"/>
</dbReference>
<evidence type="ECO:0000313" key="5">
    <source>
        <dbReference type="EMBL" id="BAV33799.1"/>
    </source>
</evidence>
<feature type="compositionally biased region" description="Pro residues" evidence="2">
    <location>
        <begin position="94"/>
        <end position="119"/>
    </location>
</feature>
<dbReference type="Pfam" id="PF01476">
    <property type="entry name" value="LysM"/>
    <property type="match status" value="1"/>
</dbReference>
<evidence type="ECO:0000256" key="3">
    <source>
        <dbReference type="SAM" id="SignalP"/>
    </source>
</evidence>